<gene>
    <name evidence="2" type="ORF">EU93_1304</name>
</gene>
<protein>
    <submittedName>
        <fullName evidence="2">Uncharacterized protein</fullName>
    </submittedName>
</protein>
<keyword evidence="1" id="KW-0732">Signal</keyword>
<comment type="caution">
    <text evidence="2">The sequence shown here is derived from an EMBL/GenBank/DDBJ whole genome shotgun (WGS) entry which is preliminary data.</text>
</comment>
<sequence>MKKLLALSLIGSSLILGSNSAKADWDYWGISDNGKSVNTIN</sequence>
<dbReference type="AlphaFoldDB" id="A0A0A1ZSB4"/>
<organism evidence="2 3">
    <name type="scientific">Prochlorococcus marinus str. MIT 9116</name>
    <dbReference type="NCBI Taxonomy" id="167544"/>
    <lineage>
        <taxon>Bacteria</taxon>
        <taxon>Bacillati</taxon>
        <taxon>Cyanobacteriota</taxon>
        <taxon>Cyanophyceae</taxon>
        <taxon>Synechococcales</taxon>
        <taxon>Prochlorococcaceae</taxon>
        <taxon>Prochlorococcus</taxon>
    </lineage>
</organism>
<dbReference type="Proteomes" id="UP000030491">
    <property type="component" value="Unassembled WGS sequence"/>
</dbReference>
<dbReference type="EMBL" id="JNAJ01000015">
    <property type="protein sequence ID" value="KGF91134.1"/>
    <property type="molecule type" value="Genomic_DNA"/>
</dbReference>
<dbReference type="RefSeq" id="WP_275040551.1">
    <property type="nucleotide sequence ID" value="NZ_JNAJ01000015.1"/>
</dbReference>
<feature type="chain" id="PRO_5001996891" evidence="1">
    <location>
        <begin position="24"/>
        <end position="41"/>
    </location>
</feature>
<evidence type="ECO:0000313" key="2">
    <source>
        <dbReference type="EMBL" id="KGF91134.1"/>
    </source>
</evidence>
<name>A0A0A1ZSB4_PROMR</name>
<evidence type="ECO:0000313" key="3">
    <source>
        <dbReference type="Proteomes" id="UP000030491"/>
    </source>
</evidence>
<proteinExistence type="predicted"/>
<accession>A0A0A1ZSB4</accession>
<evidence type="ECO:0000256" key="1">
    <source>
        <dbReference type="SAM" id="SignalP"/>
    </source>
</evidence>
<feature type="signal peptide" evidence="1">
    <location>
        <begin position="1"/>
        <end position="23"/>
    </location>
</feature>
<reference evidence="3" key="1">
    <citation type="journal article" date="2014" name="Sci. Data">
        <title>Genomes of diverse isolates of the marine cyanobacterium Prochlorococcus.</title>
        <authorList>
            <person name="Biller S."/>
            <person name="Berube P."/>
            <person name="Thompson J."/>
            <person name="Kelly L."/>
            <person name="Roggensack S."/>
            <person name="Awad L."/>
            <person name="Roache-Johnson K."/>
            <person name="Ding H."/>
            <person name="Giovannoni S.J."/>
            <person name="Moore L.R."/>
            <person name="Chisholm S.W."/>
        </authorList>
    </citation>
    <scope>NUCLEOTIDE SEQUENCE [LARGE SCALE GENOMIC DNA]</scope>
</reference>